<evidence type="ECO:0000313" key="2">
    <source>
        <dbReference type="Proteomes" id="UP000184731"/>
    </source>
</evidence>
<name>A0A1L4CXS0_9BACT</name>
<dbReference type="AlphaFoldDB" id="A0A1L4CXS0"/>
<keyword evidence="2" id="KW-1185">Reference proteome</keyword>
<gene>
    <name evidence="1" type="ORF">AXG55_01860</name>
</gene>
<evidence type="ECO:0000313" key="1">
    <source>
        <dbReference type="EMBL" id="APJ02736.1"/>
    </source>
</evidence>
<dbReference type="KEGG" id="saqi:AXG55_01860"/>
<accession>A0A1L4CXS0</accession>
<reference evidence="1 2" key="1">
    <citation type="submission" date="2016-10" db="EMBL/GenBank/DDBJ databases">
        <title>Silvanigrella aquatica sp. nov., isolated from a freshwater lake located in the Black Forest, Germany, description of Silvanigrellaceae fam. nov., Silvanigrellales ord. nov., reclassification of the order Bdellovibrionales in the class Oligoflexia, reclassification of the families Bacteriovoracaceae and Halobacteriovoraceae in the new order Bacteriovoracales ord. nov., and reclassification of the family Pseudobacteriovoracaceae in the order Oligoflexiales.</title>
        <authorList>
            <person name="Hahn M.W."/>
            <person name="Schmidt J."/>
            <person name="Koll U."/>
            <person name="Rohde M."/>
            <person name="Verbag S."/>
            <person name="Pitt A."/>
            <person name="Nakai R."/>
            <person name="Naganuma T."/>
            <person name="Lang E."/>
        </authorList>
    </citation>
    <scope>NUCLEOTIDE SEQUENCE [LARGE SCALE GENOMIC DNA]</scope>
    <source>
        <strain evidence="1 2">MWH-Nonnen-W8red</strain>
    </source>
</reference>
<dbReference type="RefSeq" id="WP_148696449.1">
    <property type="nucleotide sequence ID" value="NZ_CP017834.1"/>
</dbReference>
<organism evidence="1 2">
    <name type="scientific">Silvanigrella aquatica</name>
    <dbReference type="NCBI Taxonomy" id="1915309"/>
    <lineage>
        <taxon>Bacteria</taxon>
        <taxon>Pseudomonadati</taxon>
        <taxon>Bdellovibrionota</taxon>
        <taxon>Oligoflexia</taxon>
        <taxon>Silvanigrellales</taxon>
        <taxon>Silvanigrellaceae</taxon>
        <taxon>Silvanigrella</taxon>
    </lineage>
</organism>
<protein>
    <submittedName>
        <fullName evidence="1">Uncharacterized protein</fullName>
    </submittedName>
</protein>
<dbReference type="Proteomes" id="UP000184731">
    <property type="component" value="Chromosome"/>
</dbReference>
<proteinExistence type="predicted"/>
<sequence length="296" mass="34100">MSQVESHDVFIDSSALFEVFRKNLSSQLINWIKKEKKRLIFSELIAAELMANESEEKVLEDFKKLRQIWKDLGIKYSAWMMMPEEFFKTEIKNIIKSTPLESVKITSKFKSLLSNPELLKIQYRNSDEGIKKSATLWKEKTYQSVDLNAQARFLESIKNGNSNLSTKDISLIIKNYDGPKVECHFLDLLLEQLKCNSITSAQIIQSPARFRFLYTWSCLAELTALGNLLPNSDGSPNAQMLRVDKGNWYDNTIAASATFCEIFLTNDENLIQKCNYLQSKNLIHFTAKRISDILKI</sequence>
<dbReference type="EMBL" id="CP017834">
    <property type="protein sequence ID" value="APJ02736.1"/>
    <property type="molecule type" value="Genomic_DNA"/>
</dbReference>